<feature type="compositionally biased region" description="Low complexity" evidence="2">
    <location>
        <begin position="66"/>
        <end position="82"/>
    </location>
</feature>
<comment type="caution">
    <text evidence="4">The sequence shown here is derived from an EMBL/GenBank/DDBJ whole genome shotgun (WGS) entry which is preliminary data.</text>
</comment>
<dbReference type="InterPro" id="IPR004088">
    <property type="entry name" value="KH_dom_type_1"/>
</dbReference>
<dbReference type="PROSITE" id="PS50084">
    <property type="entry name" value="KH_TYPE_1"/>
    <property type="match status" value="1"/>
</dbReference>
<keyword evidence="1" id="KW-0694">RNA-binding</keyword>
<dbReference type="AlphaFoldDB" id="A0A812QV86"/>
<evidence type="ECO:0000313" key="4">
    <source>
        <dbReference type="EMBL" id="CAE7404646.1"/>
    </source>
</evidence>
<organism evidence="4 5">
    <name type="scientific">Symbiodinium natans</name>
    <dbReference type="NCBI Taxonomy" id="878477"/>
    <lineage>
        <taxon>Eukaryota</taxon>
        <taxon>Sar</taxon>
        <taxon>Alveolata</taxon>
        <taxon>Dinophyceae</taxon>
        <taxon>Suessiales</taxon>
        <taxon>Symbiodiniaceae</taxon>
        <taxon>Symbiodinium</taxon>
    </lineage>
</organism>
<sequence>MALSCSLELKLGELGQKTQPPRPLPLGGFGKSQADVKQPYDGIKLKGLESRQSRTAEGAVSDEDLTPTCASSATSTAASPRTSWHDVMPMKVPLPPSCWKEIAAQSSSPMRFGTVPESSQVMDATHRQSAISSLPSLAAWASSESQAGFTCLSTQFSTTSPPWPQRFAKFAPPPGLERPVPPQVDGELPEPEFPGTGKSIPKAEGPFLRRFVFTGFDAVNHADFDLVPRLIGRGGCNLRPIRQACNAYIRVSGGEDDLRSPVEVLLLCGNQKDLEEGTRRLTKLLQNLRVHFARYCRKRGISPVPVLYRLLP</sequence>
<feature type="compositionally biased region" description="Basic and acidic residues" evidence="2">
    <location>
        <begin position="43"/>
        <end position="54"/>
    </location>
</feature>
<proteinExistence type="predicted"/>
<evidence type="ECO:0000256" key="1">
    <source>
        <dbReference type="PROSITE-ProRule" id="PRU00117"/>
    </source>
</evidence>
<dbReference type="InterPro" id="IPR004087">
    <property type="entry name" value="KH_dom"/>
</dbReference>
<name>A0A812QV86_9DINO</name>
<feature type="region of interest" description="Disordered" evidence="2">
    <location>
        <begin position="11"/>
        <end position="84"/>
    </location>
</feature>
<accession>A0A812QV86</accession>
<dbReference type="SUPFAM" id="SSF54791">
    <property type="entry name" value="Eukaryotic type KH-domain (KH-domain type I)"/>
    <property type="match status" value="1"/>
</dbReference>
<evidence type="ECO:0000313" key="5">
    <source>
        <dbReference type="Proteomes" id="UP000604046"/>
    </source>
</evidence>
<evidence type="ECO:0000259" key="3">
    <source>
        <dbReference type="SMART" id="SM00322"/>
    </source>
</evidence>
<evidence type="ECO:0000256" key="2">
    <source>
        <dbReference type="SAM" id="MobiDB-lite"/>
    </source>
</evidence>
<dbReference type="Pfam" id="PF00013">
    <property type="entry name" value="KH_1"/>
    <property type="match status" value="1"/>
</dbReference>
<dbReference type="Gene3D" id="3.30.1370.10">
    <property type="entry name" value="K Homology domain, type 1"/>
    <property type="match status" value="1"/>
</dbReference>
<dbReference type="GO" id="GO:0003723">
    <property type="term" value="F:RNA binding"/>
    <property type="evidence" value="ECO:0007669"/>
    <property type="project" value="UniProtKB-UniRule"/>
</dbReference>
<gene>
    <name evidence="4" type="primary">dbo</name>
    <name evidence="4" type="ORF">SNAT2548_LOCUS22014</name>
</gene>
<reference evidence="4" key="1">
    <citation type="submission" date="2021-02" db="EMBL/GenBank/DDBJ databases">
        <authorList>
            <person name="Dougan E. K."/>
            <person name="Rhodes N."/>
            <person name="Thang M."/>
            <person name="Chan C."/>
        </authorList>
    </citation>
    <scope>NUCLEOTIDE SEQUENCE</scope>
</reference>
<feature type="domain" description="K Homology" evidence="3">
    <location>
        <begin position="214"/>
        <end position="286"/>
    </location>
</feature>
<dbReference type="InterPro" id="IPR036612">
    <property type="entry name" value="KH_dom_type_1_sf"/>
</dbReference>
<dbReference type="SMART" id="SM00322">
    <property type="entry name" value="KH"/>
    <property type="match status" value="1"/>
</dbReference>
<keyword evidence="5" id="KW-1185">Reference proteome</keyword>
<dbReference type="Proteomes" id="UP000604046">
    <property type="component" value="Unassembled WGS sequence"/>
</dbReference>
<protein>
    <submittedName>
        <fullName evidence="4">Dbo protein</fullName>
    </submittedName>
</protein>
<dbReference type="EMBL" id="CAJNDS010002272">
    <property type="protein sequence ID" value="CAE7404646.1"/>
    <property type="molecule type" value="Genomic_DNA"/>
</dbReference>